<sequence length="82" mass="9510">DVRSPKKFKEVCAKVSVWKNKNQETEGLRNSSVARSWITALVSVPRCWDRQICPISSEDARWLRGTELMLCDSLRATLRCIW</sequence>
<evidence type="ECO:0000313" key="1">
    <source>
        <dbReference type="EMBL" id="MCD9643029.1"/>
    </source>
</evidence>
<keyword evidence="2" id="KW-1185">Reference proteome</keyword>
<name>A0ABS8VA89_DATST</name>
<comment type="caution">
    <text evidence="1">The sequence shown here is derived from an EMBL/GenBank/DDBJ whole genome shotgun (WGS) entry which is preliminary data.</text>
</comment>
<dbReference type="EMBL" id="JACEIK010003762">
    <property type="protein sequence ID" value="MCD9643029.1"/>
    <property type="molecule type" value="Genomic_DNA"/>
</dbReference>
<proteinExistence type="predicted"/>
<reference evidence="1 2" key="1">
    <citation type="journal article" date="2021" name="BMC Genomics">
        <title>Datura genome reveals duplications of psychoactive alkaloid biosynthetic genes and high mutation rate following tissue culture.</title>
        <authorList>
            <person name="Rajewski A."/>
            <person name="Carter-House D."/>
            <person name="Stajich J."/>
            <person name="Litt A."/>
        </authorList>
    </citation>
    <scope>NUCLEOTIDE SEQUENCE [LARGE SCALE GENOMIC DNA]</scope>
    <source>
        <strain evidence="1">AR-01</strain>
    </source>
</reference>
<accession>A0ABS8VA89</accession>
<protein>
    <submittedName>
        <fullName evidence="1">Uncharacterized protein</fullName>
    </submittedName>
</protein>
<gene>
    <name evidence="1" type="ORF">HAX54_030133</name>
</gene>
<dbReference type="Proteomes" id="UP000823775">
    <property type="component" value="Unassembled WGS sequence"/>
</dbReference>
<organism evidence="1 2">
    <name type="scientific">Datura stramonium</name>
    <name type="common">Jimsonweed</name>
    <name type="synonym">Common thornapple</name>
    <dbReference type="NCBI Taxonomy" id="4076"/>
    <lineage>
        <taxon>Eukaryota</taxon>
        <taxon>Viridiplantae</taxon>
        <taxon>Streptophyta</taxon>
        <taxon>Embryophyta</taxon>
        <taxon>Tracheophyta</taxon>
        <taxon>Spermatophyta</taxon>
        <taxon>Magnoliopsida</taxon>
        <taxon>eudicotyledons</taxon>
        <taxon>Gunneridae</taxon>
        <taxon>Pentapetalae</taxon>
        <taxon>asterids</taxon>
        <taxon>lamiids</taxon>
        <taxon>Solanales</taxon>
        <taxon>Solanaceae</taxon>
        <taxon>Solanoideae</taxon>
        <taxon>Datureae</taxon>
        <taxon>Datura</taxon>
    </lineage>
</organism>
<evidence type="ECO:0000313" key="2">
    <source>
        <dbReference type="Proteomes" id="UP000823775"/>
    </source>
</evidence>
<feature type="non-terminal residue" evidence="1">
    <location>
        <position position="1"/>
    </location>
</feature>